<dbReference type="SUPFAM" id="SSF51735">
    <property type="entry name" value="NAD(P)-binding Rossmann-fold domains"/>
    <property type="match status" value="1"/>
</dbReference>
<feature type="domain" description="NAD-dependent epimerase/dehydratase" evidence="2">
    <location>
        <begin position="4"/>
        <end position="235"/>
    </location>
</feature>
<gene>
    <name evidence="3" type="ORF">SAMN05444320_105252</name>
</gene>
<dbReference type="EMBL" id="FQVN01000005">
    <property type="protein sequence ID" value="SHF85872.1"/>
    <property type="molecule type" value="Genomic_DNA"/>
</dbReference>
<dbReference type="STRING" id="2017.SAMN05444320_105252"/>
<name>A0A1M5F446_STRHI</name>
<dbReference type="OrthoDB" id="9801785at2"/>
<evidence type="ECO:0000313" key="3">
    <source>
        <dbReference type="EMBL" id="SHF85872.1"/>
    </source>
</evidence>
<protein>
    <submittedName>
        <fullName evidence="3">Nucleoside-diphosphate-sugar epimerase</fullName>
    </submittedName>
</protein>
<dbReference type="PANTHER" id="PTHR43574">
    <property type="entry name" value="EPIMERASE-RELATED"/>
    <property type="match status" value="1"/>
</dbReference>
<keyword evidence="1" id="KW-0520">NAD</keyword>
<sequence length="330" mass="35719">MRTVVTGAGGFIGAHLVRFLAQQGCHVRGVDLRHPEFAPSAADEFVTADLRDPAAAADAVAGADVVFALAANMGGIGWTHAAPAEILRDNLLISTNTVEACRAAAVGKVVYTSSACVYPGYLQRNPDDPPLREDRVFPAEPDMEYGWEKLTTEILCATYRRTYRMDVKVARLHAIYGPWGSYEGLRAKSLSMLCGKVARLPGPAGEIEVWGDGTQTRSYCYVDDCVEGLWRLSKSAVDTPVNLGSEERVTIAELVDRIAVVAGKTVTSRYLTDKPVGPRGRSSDNTLCRELLGWAPETSLDEGLRRTYAWIEQHLAAGDSTADVVRSTDG</sequence>
<dbReference type="Gene3D" id="3.40.50.720">
    <property type="entry name" value="NAD(P)-binding Rossmann-like Domain"/>
    <property type="match status" value="1"/>
</dbReference>
<evidence type="ECO:0000256" key="1">
    <source>
        <dbReference type="ARBA" id="ARBA00023027"/>
    </source>
</evidence>
<accession>A0A1M5F446</accession>
<reference evidence="3 4" key="1">
    <citation type="submission" date="2016-11" db="EMBL/GenBank/DDBJ databases">
        <authorList>
            <person name="Jaros S."/>
            <person name="Januszkiewicz K."/>
            <person name="Wedrychowicz H."/>
        </authorList>
    </citation>
    <scope>NUCLEOTIDE SEQUENCE [LARGE SCALE GENOMIC DNA]</scope>
    <source>
        <strain evidence="3 4">DSM 44523</strain>
    </source>
</reference>
<dbReference type="Gene3D" id="3.90.25.10">
    <property type="entry name" value="UDP-galactose 4-epimerase, domain 1"/>
    <property type="match status" value="1"/>
</dbReference>
<dbReference type="Pfam" id="PF01370">
    <property type="entry name" value="Epimerase"/>
    <property type="match status" value="1"/>
</dbReference>
<evidence type="ECO:0000313" key="4">
    <source>
        <dbReference type="Proteomes" id="UP000184501"/>
    </source>
</evidence>
<keyword evidence="4" id="KW-1185">Reference proteome</keyword>
<dbReference type="InterPro" id="IPR001509">
    <property type="entry name" value="Epimerase_deHydtase"/>
</dbReference>
<evidence type="ECO:0000259" key="2">
    <source>
        <dbReference type="Pfam" id="PF01370"/>
    </source>
</evidence>
<organism evidence="3 4">
    <name type="scientific">Streptoalloteichus hindustanus</name>
    <dbReference type="NCBI Taxonomy" id="2017"/>
    <lineage>
        <taxon>Bacteria</taxon>
        <taxon>Bacillati</taxon>
        <taxon>Actinomycetota</taxon>
        <taxon>Actinomycetes</taxon>
        <taxon>Pseudonocardiales</taxon>
        <taxon>Pseudonocardiaceae</taxon>
        <taxon>Streptoalloteichus</taxon>
    </lineage>
</organism>
<dbReference type="AlphaFoldDB" id="A0A1M5F446"/>
<dbReference type="InterPro" id="IPR036291">
    <property type="entry name" value="NAD(P)-bd_dom_sf"/>
</dbReference>
<dbReference type="Proteomes" id="UP000184501">
    <property type="component" value="Unassembled WGS sequence"/>
</dbReference>
<proteinExistence type="predicted"/>
<dbReference type="RefSeq" id="WP_073484324.1">
    <property type="nucleotide sequence ID" value="NZ_FQVN01000005.1"/>
</dbReference>